<keyword evidence="1" id="KW-0812">Transmembrane</keyword>
<keyword evidence="1" id="KW-1133">Transmembrane helix</keyword>
<evidence type="ECO:0000313" key="2">
    <source>
        <dbReference type="EMBL" id="JAH21103.1"/>
    </source>
</evidence>
<feature type="transmembrane region" description="Helical" evidence="1">
    <location>
        <begin position="21"/>
        <end position="40"/>
    </location>
</feature>
<evidence type="ECO:0000256" key="1">
    <source>
        <dbReference type="SAM" id="Phobius"/>
    </source>
</evidence>
<reference evidence="2" key="2">
    <citation type="journal article" date="2015" name="Fish Shellfish Immunol.">
        <title>Early steps in the European eel (Anguilla anguilla)-Vibrio vulnificus interaction in the gills: Role of the RtxA13 toxin.</title>
        <authorList>
            <person name="Callol A."/>
            <person name="Pajuelo D."/>
            <person name="Ebbesson L."/>
            <person name="Teles M."/>
            <person name="MacKenzie S."/>
            <person name="Amaro C."/>
        </authorList>
    </citation>
    <scope>NUCLEOTIDE SEQUENCE</scope>
</reference>
<reference evidence="2" key="1">
    <citation type="submission" date="2014-11" db="EMBL/GenBank/DDBJ databases">
        <authorList>
            <person name="Amaro Gonzalez C."/>
        </authorList>
    </citation>
    <scope>NUCLEOTIDE SEQUENCE</scope>
</reference>
<name>A0A0E9QYC8_ANGAN</name>
<dbReference type="EMBL" id="GBXM01087474">
    <property type="protein sequence ID" value="JAH21103.1"/>
    <property type="molecule type" value="Transcribed_RNA"/>
</dbReference>
<protein>
    <submittedName>
        <fullName evidence="2">Uncharacterized protein</fullName>
    </submittedName>
</protein>
<sequence>MASPRISHKTDLTSTSCSHTVIHNITLLLQYYCGSFVFIWL</sequence>
<accession>A0A0E9QYC8</accession>
<proteinExistence type="predicted"/>
<dbReference type="AlphaFoldDB" id="A0A0E9QYC8"/>
<organism evidence="2">
    <name type="scientific">Anguilla anguilla</name>
    <name type="common">European freshwater eel</name>
    <name type="synonym">Muraena anguilla</name>
    <dbReference type="NCBI Taxonomy" id="7936"/>
    <lineage>
        <taxon>Eukaryota</taxon>
        <taxon>Metazoa</taxon>
        <taxon>Chordata</taxon>
        <taxon>Craniata</taxon>
        <taxon>Vertebrata</taxon>
        <taxon>Euteleostomi</taxon>
        <taxon>Actinopterygii</taxon>
        <taxon>Neopterygii</taxon>
        <taxon>Teleostei</taxon>
        <taxon>Anguilliformes</taxon>
        <taxon>Anguillidae</taxon>
        <taxon>Anguilla</taxon>
    </lineage>
</organism>
<keyword evidence="1" id="KW-0472">Membrane</keyword>